<dbReference type="GO" id="GO:0000155">
    <property type="term" value="F:phosphorelay sensor kinase activity"/>
    <property type="evidence" value="ECO:0007669"/>
    <property type="project" value="InterPro"/>
</dbReference>
<comment type="catalytic activity">
    <reaction evidence="1">
        <text>ATP + protein L-histidine = ADP + protein N-phospho-L-histidine.</text>
        <dbReference type="EC" id="2.7.13.3"/>
    </reaction>
</comment>
<dbReference type="Pfam" id="PF00512">
    <property type="entry name" value="HisKA"/>
    <property type="match status" value="1"/>
</dbReference>
<dbReference type="EC" id="2.7.13.3" evidence="3"/>
<feature type="transmembrane region" description="Helical" evidence="10">
    <location>
        <begin position="167"/>
        <end position="190"/>
    </location>
</feature>
<dbReference type="Proteomes" id="UP000295673">
    <property type="component" value="Unassembled WGS sequence"/>
</dbReference>
<dbReference type="Gene3D" id="3.30.565.10">
    <property type="entry name" value="Histidine kinase-like ATPase, C-terminal domain"/>
    <property type="match status" value="1"/>
</dbReference>
<dbReference type="InterPro" id="IPR050428">
    <property type="entry name" value="TCS_sensor_his_kinase"/>
</dbReference>
<dbReference type="InterPro" id="IPR003661">
    <property type="entry name" value="HisK_dim/P_dom"/>
</dbReference>
<sequence length="465" mass="50493">MRPAVHLMRRASLRVRLLVVILTPLLAMGIVLGVWRVGVAQQTAEELFDRSLLAAALAISRDVVLSEGDAILPSTRDLIRDASGGEVFYHATGPGGIYVTGYAYPPVNPDSRATSLFDPRFFEARYRGEDVRVLQVAERITIENLTGDATVTVWQRIADRDAFVRELVIRSAALIGGLLTTLVLVVWFGVKLGLRPLTDLQDAISIRSPNDLSRIKRVVPAETRGIVRTLNQLFGQVESSIKAHQDFISDAAHQLRNPAAAVQSMAEAVRDAPNEAERERRTDEMVAAARSSARVADQLLSLERLRHISDDGHQEQFDLTEHVQTICAEAAPEILSRGVEFELILPEHPVPVRGDRVFIGEAIKNLIDNALKHGGPDLASVLVEMQASQDVVSVSVRDDGRGLSPSDREVALGRFSQVSSNDGSGLGLAIAVSVAERQGGALSIDDVAEGASLTLSLRREKVARA</sequence>
<dbReference type="InterPro" id="IPR005467">
    <property type="entry name" value="His_kinase_dom"/>
</dbReference>
<keyword evidence="13" id="KW-1185">Reference proteome</keyword>
<dbReference type="InterPro" id="IPR036890">
    <property type="entry name" value="HATPase_C_sf"/>
</dbReference>
<evidence type="ECO:0000256" key="7">
    <source>
        <dbReference type="ARBA" id="ARBA00022777"/>
    </source>
</evidence>
<comment type="caution">
    <text evidence="12">The sequence shown here is derived from an EMBL/GenBank/DDBJ whole genome shotgun (WGS) entry which is preliminary data.</text>
</comment>
<evidence type="ECO:0000259" key="11">
    <source>
        <dbReference type="PROSITE" id="PS50109"/>
    </source>
</evidence>
<dbReference type="InterPro" id="IPR036097">
    <property type="entry name" value="HisK_dim/P_sf"/>
</dbReference>
<dbReference type="SUPFAM" id="SSF55874">
    <property type="entry name" value="ATPase domain of HSP90 chaperone/DNA topoisomerase II/histidine kinase"/>
    <property type="match status" value="1"/>
</dbReference>
<dbReference type="InterPro" id="IPR004358">
    <property type="entry name" value="Sig_transdc_His_kin-like_C"/>
</dbReference>
<keyword evidence="9 10" id="KW-0472">Membrane</keyword>
<dbReference type="GO" id="GO:0016020">
    <property type="term" value="C:membrane"/>
    <property type="evidence" value="ECO:0007669"/>
    <property type="project" value="UniProtKB-SubCell"/>
</dbReference>
<evidence type="ECO:0000256" key="6">
    <source>
        <dbReference type="ARBA" id="ARBA00022692"/>
    </source>
</evidence>
<dbReference type="EMBL" id="SMGR01000005">
    <property type="protein sequence ID" value="TCK99291.1"/>
    <property type="molecule type" value="Genomic_DNA"/>
</dbReference>
<comment type="subcellular location">
    <subcellularLocation>
        <location evidence="2">Membrane</location>
    </subcellularLocation>
</comment>
<evidence type="ECO:0000256" key="2">
    <source>
        <dbReference type="ARBA" id="ARBA00004370"/>
    </source>
</evidence>
<dbReference type="AlphaFoldDB" id="A0A4R1N2A6"/>
<feature type="domain" description="Histidine kinase" evidence="11">
    <location>
        <begin position="250"/>
        <end position="461"/>
    </location>
</feature>
<evidence type="ECO:0000256" key="8">
    <source>
        <dbReference type="ARBA" id="ARBA00022989"/>
    </source>
</evidence>
<evidence type="ECO:0000313" key="12">
    <source>
        <dbReference type="EMBL" id="TCK99291.1"/>
    </source>
</evidence>
<protein>
    <recommendedName>
        <fullName evidence="3">histidine kinase</fullName>
        <ecNumber evidence="3">2.7.13.3</ecNumber>
    </recommendedName>
</protein>
<reference evidence="12 13" key="1">
    <citation type="submission" date="2019-03" db="EMBL/GenBank/DDBJ databases">
        <title>Genomic Encyclopedia of Archaeal and Bacterial Type Strains, Phase II (KMG-II): from individual species to whole genera.</title>
        <authorList>
            <person name="Goeker M."/>
        </authorList>
    </citation>
    <scope>NUCLEOTIDE SEQUENCE [LARGE SCALE GENOMIC DNA]</scope>
    <source>
        <strain evidence="12 13">DSM 26433</strain>
    </source>
</reference>
<keyword evidence="6 10" id="KW-0812">Transmembrane</keyword>
<dbReference type="InterPro" id="IPR003594">
    <property type="entry name" value="HATPase_dom"/>
</dbReference>
<keyword evidence="4" id="KW-0597">Phosphoprotein</keyword>
<dbReference type="Pfam" id="PF02518">
    <property type="entry name" value="HATPase_c"/>
    <property type="match status" value="1"/>
</dbReference>
<proteinExistence type="predicted"/>
<dbReference type="RefSeq" id="WP_243694435.1">
    <property type="nucleotide sequence ID" value="NZ_SMGR01000005.1"/>
</dbReference>
<dbReference type="SMART" id="SM00388">
    <property type="entry name" value="HisKA"/>
    <property type="match status" value="1"/>
</dbReference>
<dbReference type="PRINTS" id="PR00344">
    <property type="entry name" value="BCTRLSENSOR"/>
</dbReference>
<evidence type="ECO:0000256" key="1">
    <source>
        <dbReference type="ARBA" id="ARBA00000085"/>
    </source>
</evidence>
<keyword evidence="7 12" id="KW-0418">Kinase</keyword>
<evidence type="ECO:0000256" key="9">
    <source>
        <dbReference type="ARBA" id="ARBA00023136"/>
    </source>
</evidence>
<dbReference type="PROSITE" id="PS50109">
    <property type="entry name" value="HIS_KIN"/>
    <property type="match status" value="1"/>
</dbReference>
<gene>
    <name evidence="12" type="ORF">BXY66_3793</name>
</gene>
<dbReference type="SUPFAM" id="SSF47384">
    <property type="entry name" value="Homodimeric domain of signal transducing histidine kinase"/>
    <property type="match status" value="1"/>
</dbReference>
<evidence type="ECO:0000256" key="5">
    <source>
        <dbReference type="ARBA" id="ARBA00022679"/>
    </source>
</evidence>
<evidence type="ECO:0000256" key="3">
    <source>
        <dbReference type="ARBA" id="ARBA00012438"/>
    </source>
</evidence>
<keyword evidence="5" id="KW-0808">Transferase</keyword>
<dbReference type="PANTHER" id="PTHR45436:SF5">
    <property type="entry name" value="SENSOR HISTIDINE KINASE TRCS"/>
    <property type="match status" value="1"/>
</dbReference>
<dbReference type="Pfam" id="PF08521">
    <property type="entry name" value="2CSK_N"/>
    <property type="match status" value="1"/>
</dbReference>
<dbReference type="Gene3D" id="1.10.287.130">
    <property type="match status" value="1"/>
</dbReference>
<name>A0A4R1N2A6_9RHOB</name>
<organism evidence="12 13">
    <name type="scientific">Shimia isoporae</name>
    <dbReference type="NCBI Taxonomy" id="647720"/>
    <lineage>
        <taxon>Bacteria</taxon>
        <taxon>Pseudomonadati</taxon>
        <taxon>Pseudomonadota</taxon>
        <taxon>Alphaproteobacteria</taxon>
        <taxon>Rhodobacterales</taxon>
        <taxon>Roseobacteraceae</taxon>
    </lineage>
</organism>
<dbReference type="CDD" id="cd00082">
    <property type="entry name" value="HisKA"/>
    <property type="match status" value="1"/>
</dbReference>
<keyword evidence="8 10" id="KW-1133">Transmembrane helix</keyword>
<evidence type="ECO:0000256" key="4">
    <source>
        <dbReference type="ARBA" id="ARBA00022553"/>
    </source>
</evidence>
<evidence type="ECO:0000313" key="13">
    <source>
        <dbReference type="Proteomes" id="UP000295673"/>
    </source>
</evidence>
<accession>A0A4R1N2A6</accession>
<evidence type="ECO:0000256" key="10">
    <source>
        <dbReference type="SAM" id="Phobius"/>
    </source>
</evidence>
<dbReference type="InterPro" id="IPR013727">
    <property type="entry name" value="2CSK_N"/>
</dbReference>
<dbReference type="PANTHER" id="PTHR45436">
    <property type="entry name" value="SENSOR HISTIDINE KINASE YKOH"/>
    <property type="match status" value="1"/>
</dbReference>
<dbReference type="SMART" id="SM00387">
    <property type="entry name" value="HATPase_c"/>
    <property type="match status" value="1"/>
</dbReference>
<dbReference type="CDD" id="cd00075">
    <property type="entry name" value="HATPase"/>
    <property type="match status" value="1"/>
</dbReference>